<protein>
    <submittedName>
        <fullName evidence="3">Uncharacterized protein</fullName>
    </submittedName>
</protein>
<dbReference type="Proteomes" id="UP000046395">
    <property type="component" value="Unassembled WGS sequence"/>
</dbReference>
<feature type="region of interest" description="Disordered" evidence="1">
    <location>
        <begin position="1"/>
        <end position="40"/>
    </location>
</feature>
<dbReference type="AlphaFoldDB" id="A0A5S6R3B2"/>
<name>A0A5S6R3B2_TRIMR</name>
<reference evidence="3" key="1">
    <citation type="submission" date="2019-12" db="UniProtKB">
        <authorList>
            <consortium name="WormBaseParasite"/>
        </authorList>
    </citation>
    <scope>IDENTIFICATION</scope>
</reference>
<proteinExistence type="predicted"/>
<evidence type="ECO:0000256" key="1">
    <source>
        <dbReference type="SAM" id="MobiDB-lite"/>
    </source>
</evidence>
<keyword evidence="2" id="KW-1185">Reference proteome</keyword>
<dbReference type="WBParaSite" id="TMUE_3000013799.1">
    <property type="protein sequence ID" value="TMUE_3000013799.1"/>
    <property type="gene ID" value="WBGene00302035"/>
</dbReference>
<organism evidence="2 3">
    <name type="scientific">Trichuris muris</name>
    <name type="common">Mouse whipworm</name>
    <dbReference type="NCBI Taxonomy" id="70415"/>
    <lineage>
        <taxon>Eukaryota</taxon>
        <taxon>Metazoa</taxon>
        <taxon>Ecdysozoa</taxon>
        <taxon>Nematoda</taxon>
        <taxon>Enoplea</taxon>
        <taxon>Dorylaimia</taxon>
        <taxon>Trichinellida</taxon>
        <taxon>Trichuridae</taxon>
        <taxon>Trichuris</taxon>
    </lineage>
</organism>
<evidence type="ECO:0000313" key="3">
    <source>
        <dbReference type="WBParaSite" id="TMUE_3000013799.1"/>
    </source>
</evidence>
<evidence type="ECO:0000313" key="2">
    <source>
        <dbReference type="Proteomes" id="UP000046395"/>
    </source>
</evidence>
<accession>A0A5S6R3B2</accession>
<sequence>MAAVTRYKNAEQRLNGTQTRRRGQPPKLSPKKTMDEAKKASAVAEHTSQCSLNLHPRIICLESLFHLMQMKESLFVRHNATINRDQGREDSGVWNAIISKNKCFTIPPGLLTQPINSDSDRLNHHNHTLLTTEPERSESSEDITDKLTKAVLDEEPSC</sequence>